<dbReference type="InterPro" id="IPR017972">
    <property type="entry name" value="Cyt_P450_CS"/>
</dbReference>
<evidence type="ECO:0000256" key="4">
    <source>
        <dbReference type="RuleBase" id="RU000461"/>
    </source>
</evidence>
<dbReference type="PANTHER" id="PTHR24305:SF166">
    <property type="entry name" value="CYTOCHROME P450 12A4, MITOCHONDRIAL-RELATED"/>
    <property type="match status" value="1"/>
</dbReference>
<dbReference type="Pfam" id="PF00067">
    <property type="entry name" value="p450"/>
    <property type="match status" value="2"/>
</dbReference>
<comment type="cofactor">
    <cofactor evidence="1 3">
        <name>heme</name>
        <dbReference type="ChEBI" id="CHEBI:30413"/>
    </cofactor>
</comment>
<evidence type="ECO:0000256" key="2">
    <source>
        <dbReference type="ARBA" id="ARBA00010617"/>
    </source>
</evidence>
<evidence type="ECO:0000313" key="7">
    <source>
        <dbReference type="Proteomes" id="UP000295447"/>
    </source>
</evidence>
<keyword evidence="7" id="KW-1185">Reference proteome</keyword>
<dbReference type="OrthoDB" id="7376058at2"/>
<dbReference type="PRINTS" id="PR00463">
    <property type="entry name" value="EP450I"/>
</dbReference>
<keyword evidence="4" id="KW-0503">Monooxygenase</keyword>
<reference evidence="6 7" key="1">
    <citation type="submission" date="2019-03" db="EMBL/GenBank/DDBJ databases">
        <title>Genomic Encyclopedia of Type Strains, Phase III (KMG-III): the genomes of soil and plant-associated and newly described type strains.</title>
        <authorList>
            <person name="Whitman W."/>
        </authorList>
    </citation>
    <scope>NUCLEOTIDE SEQUENCE [LARGE SCALE GENOMIC DNA]</scope>
    <source>
        <strain evidence="6 7">VKM Ac-2570</strain>
    </source>
</reference>
<evidence type="ECO:0000256" key="5">
    <source>
        <dbReference type="SAM" id="MobiDB-lite"/>
    </source>
</evidence>
<feature type="binding site" description="axial binding residue" evidence="3">
    <location>
        <position position="388"/>
    </location>
    <ligand>
        <name>heme</name>
        <dbReference type="ChEBI" id="CHEBI:30413"/>
    </ligand>
    <ligandPart>
        <name>Fe</name>
        <dbReference type="ChEBI" id="CHEBI:18248"/>
    </ligandPart>
</feature>
<keyword evidence="4" id="KW-0560">Oxidoreductase</keyword>
<keyword evidence="3 4" id="KW-0479">Metal-binding</keyword>
<keyword evidence="3 4" id="KW-0349">Heme</keyword>
<dbReference type="GO" id="GO:0004497">
    <property type="term" value="F:monooxygenase activity"/>
    <property type="evidence" value="ECO:0007669"/>
    <property type="project" value="UniProtKB-KW"/>
</dbReference>
<evidence type="ECO:0000256" key="3">
    <source>
        <dbReference type="PIRSR" id="PIRSR602401-1"/>
    </source>
</evidence>
<gene>
    <name evidence="6" type="ORF">EV650_5648</name>
</gene>
<dbReference type="CDD" id="cd11053">
    <property type="entry name" value="CYP110-like"/>
    <property type="match status" value="1"/>
</dbReference>
<dbReference type="EMBL" id="SODF01000002">
    <property type="protein sequence ID" value="TDW19045.1"/>
    <property type="molecule type" value="Genomic_DNA"/>
</dbReference>
<sequence>MAATPLLGSRTLDRQTARTLPPGPKLPTLAQTVLFASHRKTFFPRMQAKYGDVFTIRLVPSSRVCVVLSRPDHIREVFGSPPAIMHAGEGNTVLEPIMGSHSLLLLDDEDHVRMRKQLMPAFSGAALRGYAGMVLELAQAEVAKWPAGKPFKVHQRMRNLTLEIILQVIFGVTDVDRLNTLRPLMDKIVSVSPVIMLGGFYPPLLRVRPWKTYLDTQRKVDEILCDEIAKRRETFAGRNDVLSRLLAAGTWSDQELRDQLVTLLLAGHETTATAMAWAFHELARRPEDLEFGQRAADAGADDELEAIVKEALRLHPVVYQVGRRLTETTDVAGYRLPRGTTIMAAIGLVHRDAEYFPAPKEFRPQRFLSDDPPAPGTWIPFGGGARRCIGAGFSLMEGTEILRAALTAYNFQAPNPKPEPAQPKNVTLVPRGGAEVTVTPR</sequence>
<dbReference type="RefSeq" id="WP_134121949.1">
    <property type="nucleotide sequence ID" value="NZ_SODF01000002.1"/>
</dbReference>
<proteinExistence type="inferred from homology"/>
<evidence type="ECO:0000256" key="1">
    <source>
        <dbReference type="ARBA" id="ARBA00001971"/>
    </source>
</evidence>
<dbReference type="InterPro" id="IPR036396">
    <property type="entry name" value="Cyt_P450_sf"/>
</dbReference>
<dbReference type="PANTHER" id="PTHR24305">
    <property type="entry name" value="CYTOCHROME P450"/>
    <property type="match status" value="1"/>
</dbReference>
<evidence type="ECO:0000313" key="6">
    <source>
        <dbReference type="EMBL" id="TDW19045.1"/>
    </source>
</evidence>
<dbReference type="Proteomes" id="UP000295447">
    <property type="component" value="Unassembled WGS sequence"/>
</dbReference>
<dbReference type="SUPFAM" id="SSF48264">
    <property type="entry name" value="Cytochrome P450"/>
    <property type="match status" value="1"/>
</dbReference>
<dbReference type="InterPro" id="IPR001128">
    <property type="entry name" value="Cyt_P450"/>
</dbReference>
<feature type="region of interest" description="Disordered" evidence="5">
    <location>
        <begin position="1"/>
        <end position="24"/>
    </location>
</feature>
<dbReference type="GO" id="GO:0020037">
    <property type="term" value="F:heme binding"/>
    <property type="evidence" value="ECO:0007669"/>
    <property type="project" value="InterPro"/>
</dbReference>
<dbReference type="PROSITE" id="PS00086">
    <property type="entry name" value="CYTOCHROME_P450"/>
    <property type="match status" value="1"/>
</dbReference>
<dbReference type="PRINTS" id="PR00385">
    <property type="entry name" value="P450"/>
</dbReference>
<dbReference type="Gene3D" id="1.10.630.10">
    <property type="entry name" value="Cytochrome P450"/>
    <property type="match status" value="1"/>
</dbReference>
<comment type="similarity">
    <text evidence="2 4">Belongs to the cytochrome P450 family.</text>
</comment>
<dbReference type="InterPro" id="IPR050121">
    <property type="entry name" value="Cytochrome_P450_monoxygenase"/>
</dbReference>
<keyword evidence="3 4" id="KW-0408">Iron</keyword>
<dbReference type="GO" id="GO:0016705">
    <property type="term" value="F:oxidoreductase activity, acting on paired donors, with incorporation or reduction of molecular oxygen"/>
    <property type="evidence" value="ECO:0007669"/>
    <property type="project" value="InterPro"/>
</dbReference>
<dbReference type="InterPro" id="IPR002401">
    <property type="entry name" value="Cyt_P450_E_grp-I"/>
</dbReference>
<accession>A0A4R7ZNH2</accession>
<name>A0A4R7ZNH2_9ACTN</name>
<organism evidence="6 7">
    <name type="scientific">Kribbella kalugense</name>
    <dbReference type="NCBI Taxonomy" id="2512221"/>
    <lineage>
        <taxon>Bacteria</taxon>
        <taxon>Bacillati</taxon>
        <taxon>Actinomycetota</taxon>
        <taxon>Actinomycetes</taxon>
        <taxon>Propionibacteriales</taxon>
        <taxon>Kribbellaceae</taxon>
        <taxon>Kribbella</taxon>
    </lineage>
</organism>
<dbReference type="GO" id="GO:0005506">
    <property type="term" value="F:iron ion binding"/>
    <property type="evidence" value="ECO:0007669"/>
    <property type="project" value="InterPro"/>
</dbReference>
<protein>
    <submittedName>
        <fullName evidence="6">Cytochrome P450</fullName>
    </submittedName>
</protein>
<dbReference type="AlphaFoldDB" id="A0A4R7ZNH2"/>
<comment type="caution">
    <text evidence="6">The sequence shown here is derived from an EMBL/GenBank/DDBJ whole genome shotgun (WGS) entry which is preliminary data.</text>
</comment>